<keyword evidence="2" id="KW-1185">Reference proteome</keyword>
<evidence type="ECO:0000313" key="2">
    <source>
        <dbReference type="Proteomes" id="UP000076923"/>
    </source>
</evidence>
<proteinExistence type="predicted"/>
<gene>
    <name evidence="1" type="ORF">LPB303_06480</name>
</gene>
<name>A0A176TDY1_9FLAO</name>
<dbReference type="EMBL" id="LVWE01000016">
    <property type="protein sequence ID" value="OAD45605.1"/>
    <property type="molecule type" value="Genomic_DNA"/>
</dbReference>
<dbReference type="AlphaFoldDB" id="A0A176TDY1"/>
<sequence>MTYQEAQKLKTNNSHIVGLKFNEEVIEEIIIRPTSFDQFQEFLKIYSDTLDAEESILGFTNEDLIVSVVFNKVESLESGIFFQTPLLNLKDENLKLNL</sequence>
<protein>
    <submittedName>
        <fullName evidence="1">Uncharacterized protein</fullName>
    </submittedName>
</protein>
<organism evidence="1 2">
    <name type="scientific">Polaribacter atrinae</name>
    <dbReference type="NCBI Taxonomy" id="1333662"/>
    <lineage>
        <taxon>Bacteria</taxon>
        <taxon>Pseudomonadati</taxon>
        <taxon>Bacteroidota</taxon>
        <taxon>Flavobacteriia</taxon>
        <taxon>Flavobacteriales</taxon>
        <taxon>Flavobacteriaceae</taxon>
    </lineage>
</organism>
<accession>A0A176TDY1</accession>
<dbReference type="Proteomes" id="UP000076923">
    <property type="component" value="Unassembled WGS sequence"/>
</dbReference>
<comment type="caution">
    <text evidence="1">The sequence shown here is derived from an EMBL/GenBank/DDBJ whole genome shotgun (WGS) entry which is preliminary data.</text>
</comment>
<reference evidence="1 2" key="1">
    <citation type="submission" date="2016-02" db="EMBL/GenBank/DDBJ databases">
        <title>Draft genome sequence of Polaribacter atrinae KACC17473.</title>
        <authorList>
            <person name="Shin S.-K."/>
            <person name="Yi H."/>
        </authorList>
    </citation>
    <scope>NUCLEOTIDE SEQUENCE [LARGE SCALE GENOMIC DNA]</scope>
    <source>
        <strain evidence="1 2">KACC 17473</strain>
    </source>
</reference>
<evidence type="ECO:0000313" key="1">
    <source>
        <dbReference type="EMBL" id="OAD45605.1"/>
    </source>
</evidence>
<dbReference type="STRING" id="1333662.LPB303_06480"/>
<dbReference type="RefSeq" id="WP_068449013.1">
    <property type="nucleotide sequence ID" value="NZ_CP150660.1"/>
</dbReference>
<dbReference type="OrthoDB" id="1441055at2"/>